<organism evidence="1 2">
    <name type="scientific">Mycena metata</name>
    <dbReference type="NCBI Taxonomy" id="1033252"/>
    <lineage>
        <taxon>Eukaryota</taxon>
        <taxon>Fungi</taxon>
        <taxon>Dikarya</taxon>
        <taxon>Basidiomycota</taxon>
        <taxon>Agaricomycotina</taxon>
        <taxon>Agaricomycetes</taxon>
        <taxon>Agaricomycetidae</taxon>
        <taxon>Agaricales</taxon>
        <taxon>Marasmiineae</taxon>
        <taxon>Mycenaceae</taxon>
        <taxon>Mycena</taxon>
    </lineage>
</organism>
<gene>
    <name evidence="1" type="ORF">B0H16DRAFT_1529275</name>
</gene>
<dbReference type="InterPro" id="IPR032675">
    <property type="entry name" value="LRR_dom_sf"/>
</dbReference>
<proteinExistence type="predicted"/>
<dbReference type="SUPFAM" id="SSF52047">
    <property type="entry name" value="RNI-like"/>
    <property type="match status" value="1"/>
</dbReference>
<protein>
    <recommendedName>
        <fullName evidence="3">F-box domain-containing protein</fullName>
    </recommendedName>
</protein>
<dbReference type="EMBL" id="JARKIB010000032">
    <property type="protein sequence ID" value="KAJ7762580.1"/>
    <property type="molecule type" value="Genomic_DNA"/>
</dbReference>
<comment type="caution">
    <text evidence="1">The sequence shown here is derived from an EMBL/GenBank/DDBJ whole genome shotgun (WGS) entry which is preliminary data.</text>
</comment>
<evidence type="ECO:0000313" key="1">
    <source>
        <dbReference type="EMBL" id="KAJ7762580.1"/>
    </source>
</evidence>
<evidence type="ECO:0008006" key="3">
    <source>
        <dbReference type="Google" id="ProtNLM"/>
    </source>
</evidence>
<evidence type="ECO:0000313" key="2">
    <source>
        <dbReference type="Proteomes" id="UP001215598"/>
    </source>
</evidence>
<accession>A0AAD7NHL7</accession>
<dbReference type="AlphaFoldDB" id="A0AAD7NHL7"/>
<dbReference type="Proteomes" id="UP001215598">
    <property type="component" value="Unassembled WGS sequence"/>
</dbReference>
<sequence>MSAAEAPVLLGRICSSWRAISLTTPRLWSRLHIVEPSPSHSGSHFASDGAILEEKLAQRLETTQIWLGRSGQCPLSISLHGSHWEHLQGDVLVSKTPLFMGAIIPFTSRWENITLRVASTTVLETLSGLTENDVPRLQRLVLGFPGETTPQPMFSLLRAPRLSDFTLESAQANIQHLPIRWENLTHLSLRNFHTLTCPIVLQLLSSSSQLQCCSFHFNEQVALPLVDGAGSTIALPFLHSLQISSLGQVVNGIEILFGRLLVVRLRHLHLSGHLGIGLENLESSFTTHLLTFLGVSSCFETLKIDTSAFNTSSLTDLLRGLPSSTTCLRIDDGHSWGFTHRGGIFDDAAMAVLTPTPENPVSCPVLQELRIANCTFASDAALLRFIRARLTASPNTLKKVMIKCDREMQVDIGQDIKPFLDDGRIRVVTRYAQPRRSFSPWQGLPDAPEMVKISRIIEGDV</sequence>
<keyword evidence="2" id="KW-1185">Reference proteome</keyword>
<reference evidence="1" key="1">
    <citation type="submission" date="2023-03" db="EMBL/GenBank/DDBJ databases">
        <title>Massive genome expansion in bonnet fungi (Mycena s.s.) driven by repeated elements and novel gene families across ecological guilds.</title>
        <authorList>
            <consortium name="Lawrence Berkeley National Laboratory"/>
            <person name="Harder C.B."/>
            <person name="Miyauchi S."/>
            <person name="Viragh M."/>
            <person name="Kuo A."/>
            <person name="Thoen E."/>
            <person name="Andreopoulos B."/>
            <person name="Lu D."/>
            <person name="Skrede I."/>
            <person name="Drula E."/>
            <person name="Henrissat B."/>
            <person name="Morin E."/>
            <person name="Kohler A."/>
            <person name="Barry K."/>
            <person name="LaButti K."/>
            <person name="Morin E."/>
            <person name="Salamov A."/>
            <person name="Lipzen A."/>
            <person name="Mereny Z."/>
            <person name="Hegedus B."/>
            <person name="Baldrian P."/>
            <person name="Stursova M."/>
            <person name="Weitz H."/>
            <person name="Taylor A."/>
            <person name="Grigoriev I.V."/>
            <person name="Nagy L.G."/>
            <person name="Martin F."/>
            <person name="Kauserud H."/>
        </authorList>
    </citation>
    <scope>NUCLEOTIDE SEQUENCE</scope>
    <source>
        <strain evidence="1">CBHHK182m</strain>
    </source>
</reference>
<name>A0AAD7NHL7_9AGAR</name>
<dbReference type="Gene3D" id="3.80.10.10">
    <property type="entry name" value="Ribonuclease Inhibitor"/>
    <property type="match status" value="1"/>
</dbReference>